<evidence type="ECO:0000313" key="15">
    <source>
        <dbReference type="Proteomes" id="UP000006281"/>
    </source>
</evidence>
<comment type="cofactor">
    <cofactor evidence="1 10">
        <name>FAD</name>
        <dbReference type="ChEBI" id="CHEBI:57692"/>
    </cofactor>
</comment>
<dbReference type="Pfam" id="PF00441">
    <property type="entry name" value="Acyl-CoA_dh_1"/>
    <property type="match status" value="1"/>
</dbReference>
<dbReference type="PANTHER" id="PTHR48083">
    <property type="entry name" value="MEDIUM-CHAIN SPECIFIC ACYL-COA DEHYDROGENASE, MITOCHONDRIAL-RELATED"/>
    <property type="match status" value="1"/>
</dbReference>
<dbReference type="Gene3D" id="1.10.540.10">
    <property type="entry name" value="Acyl-CoA dehydrogenase/oxidase, N-terminal domain"/>
    <property type="match status" value="1"/>
</dbReference>
<comment type="pathway">
    <text evidence="2">Siderophore biosynthesis; mycobactin biosynthesis.</text>
</comment>
<evidence type="ECO:0000256" key="4">
    <source>
        <dbReference type="ARBA" id="ARBA00022630"/>
    </source>
</evidence>
<dbReference type="STRING" id="1179773.BN6_67920"/>
<dbReference type="InterPro" id="IPR006089">
    <property type="entry name" value="Acyl-CoA_DH_CS"/>
</dbReference>
<dbReference type="InterPro" id="IPR037069">
    <property type="entry name" value="AcylCoA_DH/ox_N_sf"/>
</dbReference>
<dbReference type="InterPro" id="IPR006091">
    <property type="entry name" value="Acyl-CoA_Oxase/DH_mid-dom"/>
</dbReference>
<evidence type="ECO:0000256" key="2">
    <source>
        <dbReference type="ARBA" id="ARBA00005102"/>
    </source>
</evidence>
<dbReference type="InterPro" id="IPR036250">
    <property type="entry name" value="AcylCo_DH-like_C"/>
</dbReference>
<dbReference type="InterPro" id="IPR046373">
    <property type="entry name" value="Acyl-CoA_Oxase/DH_mid-dom_sf"/>
</dbReference>
<evidence type="ECO:0000256" key="8">
    <source>
        <dbReference type="ARBA" id="ARBA00040394"/>
    </source>
</evidence>
<keyword evidence="6 10" id="KW-0560">Oxidoreductase</keyword>
<dbReference type="InterPro" id="IPR009100">
    <property type="entry name" value="AcylCoA_DH/oxidase_NM_dom_sf"/>
</dbReference>
<evidence type="ECO:0000256" key="9">
    <source>
        <dbReference type="ARBA" id="ARBA00042660"/>
    </source>
</evidence>
<reference evidence="14 15" key="1">
    <citation type="journal article" date="2012" name="BMC Genomics">
        <title>Complete genome sequence of Saccharothrix espanaensis DSM 44229T and comparison to the other completely sequenced Pseudonocardiaceae.</title>
        <authorList>
            <person name="Strobel T."/>
            <person name="Al-Dilaimi A."/>
            <person name="Blom J."/>
            <person name="Gessner A."/>
            <person name="Kalinowski J."/>
            <person name="Luzhetska M."/>
            <person name="Puhler A."/>
            <person name="Szczepanowski R."/>
            <person name="Bechthold A."/>
            <person name="Ruckert C."/>
        </authorList>
    </citation>
    <scope>NUCLEOTIDE SEQUENCE [LARGE SCALE GENOMIC DNA]</scope>
    <source>
        <strain evidence="15">ATCC 51144 / DSM 44229 / JCM 9112 / NBRC 15066 / NRRL 15764</strain>
    </source>
</reference>
<evidence type="ECO:0000313" key="14">
    <source>
        <dbReference type="EMBL" id="CCH34029.1"/>
    </source>
</evidence>
<dbReference type="PATRIC" id="fig|1179773.3.peg.6848"/>
<dbReference type="Proteomes" id="UP000006281">
    <property type="component" value="Chromosome"/>
</dbReference>
<gene>
    <name evidence="14" type="ordered locus">BN6_67920</name>
</gene>
<evidence type="ECO:0000256" key="7">
    <source>
        <dbReference type="ARBA" id="ARBA00037085"/>
    </source>
</evidence>
<dbReference type="FunFam" id="2.40.110.10:FF:000002">
    <property type="entry name" value="Acyl-CoA dehydrogenase fadE12"/>
    <property type="match status" value="1"/>
</dbReference>
<proteinExistence type="inferred from homology"/>
<dbReference type="Pfam" id="PF02771">
    <property type="entry name" value="Acyl-CoA_dh_N"/>
    <property type="match status" value="1"/>
</dbReference>
<dbReference type="FunFam" id="1.20.140.10:FF:000001">
    <property type="entry name" value="Acyl-CoA dehydrogenase"/>
    <property type="match status" value="1"/>
</dbReference>
<comment type="function">
    <text evidence="7">Catalyzes the dehydrogenation at the alpha-beta position of ACP-bound acyl chains. This results in the introduction of a double bond in the lipidic chain, which is further transferred to the epsilon-amino group of lysine residue in the mycobactin core by MbtK.</text>
</comment>
<evidence type="ECO:0000256" key="6">
    <source>
        <dbReference type="ARBA" id="ARBA00023002"/>
    </source>
</evidence>
<feature type="domain" description="Acyl-CoA dehydrogenase/oxidase N-terminal" evidence="13">
    <location>
        <begin position="102"/>
        <end position="213"/>
    </location>
</feature>
<feature type="domain" description="Acyl-CoA oxidase/dehydrogenase middle" evidence="12">
    <location>
        <begin position="217"/>
        <end position="313"/>
    </location>
</feature>
<dbReference type="EMBL" id="HE804045">
    <property type="protein sequence ID" value="CCH34029.1"/>
    <property type="molecule type" value="Genomic_DNA"/>
</dbReference>
<evidence type="ECO:0000256" key="1">
    <source>
        <dbReference type="ARBA" id="ARBA00001974"/>
    </source>
</evidence>
<dbReference type="InterPro" id="IPR009075">
    <property type="entry name" value="AcylCo_DH/oxidase_C"/>
</dbReference>
<dbReference type="GO" id="GO:0005737">
    <property type="term" value="C:cytoplasm"/>
    <property type="evidence" value="ECO:0007669"/>
    <property type="project" value="TreeGrafter"/>
</dbReference>
<dbReference type="eggNOG" id="COG1960">
    <property type="taxonomic scope" value="Bacteria"/>
</dbReference>
<dbReference type="Pfam" id="PF02770">
    <property type="entry name" value="Acyl-CoA_dh_M"/>
    <property type="match status" value="1"/>
</dbReference>
<dbReference type="KEGG" id="sesp:BN6_67920"/>
<dbReference type="HOGENOM" id="CLU_018204_0_3_11"/>
<keyword evidence="4 10" id="KW-0285">Flavoprotein</keyword>
<dbReference type="InterPro" id="IPR050741">
    <property type="entry name" value="Acyl-CoA_dehydrogenase"/>
</dbReference>
<dbReference type="SUPFAM" id="SSF47203">
    <property type="entry name" value="Acyl-CoA dehydrogenase C-terminal domain-like"/>
    <property type="match status" value="1"/>
</dbReference>
<dbReference type="GO" id="GO:0050660">
    <property type="term" value="F:flavin adenine dinucleotide binding"/>
    <property type="evidence" value="ECO:0007669"/>
    <property type="project" value="InterPro"/>
</dbReference>
<keyword evidence="15" id="KW-1185">Reference proteome</keyword>
<dbReference type="GO" id="GO:0033539">
    <property type="term" value="P:fatty acid beta-oxidation using acyl-CoA dehydrogenase"/>
    <property type="evidence" value="ECO:0007669"/>
    <property type="project" value="TreeGrafter"/>
</dbReference>
<dbReference type="GO" id="GO:0003995">
    <property type="term" value="F:acyl-CoA dehydrogenase activity"/>
    <property type="evidence" value="ECO:0007669"/>
    <property type="project" value="InterPro"/>
</dbReference>
<name>K0KB39_SACES</name>
<dbReference type="PROSITE" id="PS00073">
    <property type="entry name" value="ACYL_COA_DH_2"/>
    <property type="match status" value="1"/>
</dbReference>
<evidence type="ECO:0000259" key="13">
    <source>
        <dbReference type="Pfam" id="PF02771"/>
    </source>
</evidence>
<organism evidence="14 15">
    <name type="scientific">Saccharothrix espanaensis (strain ATCC 51144 / DSM 44229 / JCM 9112 / NBRC 15066 / NRRL 15764)</name>
    <dbReference type="NCBI Taxonomy" id="1179773"/>
    <lineage>
        <taxon>Bacteria</taxon>
        <taxon>Bacillati</taxon>
        <taxon>Actinomycetota</taxon>
        <taxon>Actinomycetes</taxon>
        <taxon>Pseudonocardiales</taxon>
        <taxon>Pseudonocardiaceae</taxon>
        <taxon>Saccharothrix</taxon>
    </lineage>
</organism>
<evidence type="ECO:0000256" key="3">
    <source>
        <dbReference type="ARBA" id="ARBA00009347"/>
    </source>
</evidence>
<evidence type="ECO:0000259" key="11">
    <source>
        <dbReference type="Pfam" id="PF00441"/>
    </source>
</evidence>
<comment type="similarity">
    <text evidence="3 10">Belongs to the acyl-CoA dehydrogenase family.</text>
</comment>
<protein>
    <recommendedName>
        <fullName evidence="8">Acyl-[acyl-carrier-protein] dehydrogenase MbtN</fullName>
    </recommendedName>
    <alternativeName>
        <fullName evidence="9">Mycobactin synthase protein N</fullName>
    </alternativeName>
</protein>
<dbReference type="Gene3D" id="2.40.110.10">
    <property type="entry name" value="Butyryl-CoA Dehydrogenase, subunit A, domain 2"/>
    <property type="match status" value="1"/>
</dbReference>
<sequence>MTFTPHRGCRISRQRASPYPCSTVSVEPNAPGSLASALSLMSRQVAQSRGDSLRRFMSAVSRTHLTIALTICRQLWVWRSWRATAAGGTVVGMPTRRSPWMTDDLDQLRRLARTFFAKESVPNHERWAAQKQVDREFWNKAGELGLMCLSVPEEYGGGGGTFAHEAVLLEEQARAGDSAWGNSVHSGIVAHYVLAYGTEEQKLRWLPRLATGELVGAIAMSEPGGGSDLQNIKTRAVRTGDEYVINGSKTFITNGAQAELVIVVAKTDPSQGATGISLLVVETPLAPGFRRGRVLDKIGLKGQDTAELFFDDVRVPATNLLGSAEGQGFIQLMRQLPQERLIIAVASIAGIEAAVDLTVDYVKDRTAFGRELIKFQNTRFTLAECATEARVTRAFVDECIGEHLLGRLDVPTAAMAKWWSTERLCRVVDECVQLFGGYGYMTEYPIARAWADARVQKIYGGTNEIMKEIIARSL</sequence>
<evidence type="ECO:0000259" key="12">
    <source>
        <dbReference type="Pfam" id="PF02770"/>
    </source>
</evidence>
<dbReference type="PANTHER" id="PTHR48083:SF20">
    <property type="entry name" value="LONG-CHAIN SPECIFIC ACYL-COA DEHYDROGENASE, MITOCHONDRIAL"/>
    <property type="match status" value="1"/>
</dbReference>
<evidence type="ECO:0000256" key="10">
    <source>
        <dbReference type="RuleBase" id="RU362125"/>
    </source>
</evidence>
<feature type="domain" description="Acyl-CoA dehydrogenase/oxidase C-terminal" evidence="11">
    <location>
        <begin position="326"/>
        <end position="474"/>
    </location>
</feature>
<accession>K0KB39</accession>
<dbReference type="SUPFAM" id="SSF56645">
    <property type="entry name" value="Acyl-CoA dehydrogenase NM domain-like"/>
    <property type="match status" value="1"/>
</dbReference>
<dbReference type="Gene3D" id="1.20.140.10">
    <property type="entry name" value="Butyryl-CoA Dehydrogenase, subunit A, domain 3"/>
    <property type="match status" value="1"/>
</dbReference>
<dbReference type="InterPro" id="IPR013786">
    <property type="entry name" value="AcylCoA_DH/ox_N"/>
</dbReference>
<dbReference type="AlphaFoldDB" id="K0KB39"/>
<keyword evidence="5 10" id="KW-0274">FAD</keyword>
<evidence type="ECO:0000256" key="5">
    <source>
        <dbReference type="ARBA" id="ARBA00022827"/>
    </source>
</evidence>